<name>V7PKA1_PLAYE</name>
<dbReference type="EMBL" id="KI635763">
    <property type="protein sequence ID" value="ETB59996.1"/>
    <property type="molecule type" value="Genomic_DNA"/>
</dbReference>
<evidence type="ECO:0008006" key="4">
    <source>
        <dbReference type="Google" id="ProtNLM"/>
    </source>
</evidence>
<dbReference type="InterPro" id="IPR006486">
    <property type="entry name" value="PYST_A"/>
</dbReference>
<dbReference type="SUPFAM" id="SSF55961">
    <property type="entry name" value="Bet v1-like"/>
    <property type="match status" value="1"/>
</dbReference>
<keyword evidence="3" id="KW-1185">Reference proteome</keyword>
<dbReference type="Proteomes" id="UP000018538">
    <property type="component" value="Unassembled WGS sequence"/>
</dbReference>
<keyword evidence="1" id="KW-0732">Signal</keyword>
<dbReference type="OrthoDB" id="371830at2759"/>
<reference evidence="2 3" key="1">
    <citation type="submission" date="2013-11" db="EMBL/GenBank/DDBJ databases">
        <title>The Genome Sequence of Plasmodium yoelii 17X.</title>
        <authorList>
            <consortium name="The Broad Institute Genomics Platform"/>
            <consortium name="The Broad Institute Genome Sequencing Center for Infectious Disease"/>
            <person name="Neafsey D."/>
            <person name="Adams J."/>
            <person name="Walker B."/>
            <person name="Young S.K."/>
            <person name="Zeng Q."/>
            <person name="Gargeya S."/>
            <person name="Fitzgerald M."/>
            <person name="Haas B."/>
            <person name="Abouelleil A."/>
            <person name="Alvarado L."/>
            <person name="Chapman S.B."/>
            <person name="Gainer-Dewar J."/>
            <person name="Goldberg J."/>
            <person name="Griggs A."/>
            <person name="Gujja S."/>
            <person name="Hansen M."/>
            <person name="Howarth C."/>
            <person name="Imamovic A."/>
            <person name="Ireland A."/>
            <person name="Larimer J."/>
            <person name="McCowan C."/>
            <person name="Murphy C."/>
            <person name="Pearson M."/>
            <person name="Poon T.W."/>
            <person name="Priest M."/>
            <person name="Roberts A."/>
            <person name="Saif S."/>
            <person name="Shea T."/>
            <person name="Sykes S."/>
            <person name="Wortman J."/>
            <person name="Nusbaum C."/>
            <person name="Birren B."/>
        </authorList>
    </citation>
    <scope>NUCLEOTIDE SEQUENCE [LARGE SCALE GENOMIC DNA]</scope>
    <source>
        <strain evidence="2 3">17X</strain>
    </source>
</reference>
<evidence type="ECO:0000256" key="1">
    <source>
        <dbReference type="SAM" id="SignalP"/>
    </source>
</evidence>
<accession>V7PKA1</accession>
<evidence type="ECO:0000313" key="3">
    <source>
        <dbReference type="Proteomes" id="UP000018538"/>
    </source>
</evidence>
<gene>
    <name evidence="2" type="ORF">YYC_02389</name>
</gene>
<dbReference type="AlphaFoldDB" id="V7PKA1"/>
<protein>
    <recommendedName>
        <fullName evidence="4">Fam-a protein</fullName>
    </recommendedName>
</protein>
<organism evidence="2 3">
    <name type="scientific">Plasmodium yoelii 17X</name>
    <dbReference type="NCBI Taxonomy" id="1323249"/>
    <lineage>
        <taxon>Eukaryota</taxon>
        <taxon>Sar</taxon>
        <taxon>Alveolata</taxon>
        <taxon>Apicomplexa</taxon>
        <taxon>Aconoidasida</taxon>
        <taxon>Haemosporida</taxon>
        <taxon>Plasmodiidae</taxon>
        <taxon>Plasmodium</taxon>
        <taxon>Plasmodium (Vinckeia)</taxon>
    </lineage>
</organism>
<evidence type="ECO:0000313" key="2">
    <source>
        <dbReference type="EMBL" id="ETB59996.1"/>
    </source>
</evidence>
<proteinExistence type="predicted"/>
<sequence length="300" mass="35230">MSKGYIKIIFSLLISSIYVTNKALASEAVSNIEALQRLIQLYKETFPPYNDYLEKTSDQQPFNLCMCPKQTEIAEQFMDEAELLLQQHAASTDDYKLYHKYDDDSIEYSKRHGNTIIYKFNHKIKYPNKYNDIIDMIWNPRVNYFGDRIVKEKIVREYSPNLMMILHRYKNDNISFHGYYYALAKKVKVSDDTTIIVYASSDIKDFDQLDENKYTNTIVESATSFRPTICSEKDIRNEELRKMFVNLSGFIIKKKTDCVDITYLNSINIHTPVFEDLLFRIVHSSQILNIMNITTIISNK</sequence>
<feature type="chain" id="PRO_5004764153" description="Fam-a protein" evidence="1">
    <location>
        <begin position="26"/>
        <end position="300"/>
    </location>
</feature>
<dbReference type="NCBIfam" id="TIGR01599">
    <property type="entry name" value="PYST-A"/>
    <property type="match status" value="1"/>
</dbReference>
<feature type="signal peptide" evidence="1">
    <location>
        <begin position="1"/>
        <end position="25"/>
    </location>
</feature>